<dbReference type="EMBL" id="FSRA01000002">
    <property type="protein sequence ID" value="SIO49902.1"/>
    <property type="molecule type" value="Genomic_DNA"/>
</dbReference>
<dbReference type="OrthoDB" id="1409070at2"/>
<evidence type="ECO:0000313" key="2">
    <source>
        <dbReference type="Proteomes" id="UP000185003"/>
    </source>
</evidence>
<gene>
    <name evidence="1" type="ORF">SAMN04488055_4801</name>
</gene>
<reference evidence="1 2" key="1">
    <citation type="submission" date="2016-11" db="EMBL/GenBank/DDBJ databases">
        <authorList>
            <person name="Jaros S."/>
            <person name="Januszkiewicz K."/>
            <person name="Wedrychowicz H."/>
        </authorList>
    </citation>
    <scope>NUCLEOTIDE SEQUENCE [LARGE SCALE GENOMIC DNA]</scope>
    <source>
        <strain evidence="1 2">DSM 24787</strain>
    </source>
</reference>
<dbReference type="AlphaFoldDB" id="A0A1N6JZX8"/>
<keyword evidence="2" id="KW-1185">Reference proteome</keyword>
<evidence type="ECO:0000313" key="1">
    <source>
        <dbReference type="EMBL" id="SIO49902.1"/>
    </source>
</evidence>
<dbReference type="Proteomes" id="UP000185003">
    <property type="component" value="Unassembled WGS sequence"/>
</dbReference>
<organism evidence="1 2">
    <name type="scientific">Chitinophaga niabensis</name>
    <dbReference type="NCBI Taxonomy" id="536979"/>
    <lineage>
        <taxon>Bacteria</taxon>
        <taxon>Pseudomonadati</taxon>
        <taxon>Bacteroidota</taxon>
        <taxon>Chitinophagia</taxon>
        <taxon>Chitinophagales</taxon>
        <taxon>Chitinophagaceae</taxon>
        <taxon>Chitinophaga</taxon>
    </lineage>
</organism>
<protein>
    <submittedName>
        <fullName evidence="1">Uncharacterized protein</fullName>
    </submittedName>
</protein>
<name>A0A1N6JZX8_9BACT</name>
<proteinExistence type="predicted"/>
<accession>A0A1N6JZX8</accession>
<dbReference type="RefSeq" id="WP_074242095.1">
    <property type="nucleotide sequence ID" value="NZ_FSRA01000002.1"/>
</dbReference>
<sequence>MAKLLFAVFITAMIVSDPFQPLNIPEKEAQEYIFSDLADGKLDFPSSAALKKLAPEKRAETVRAIGAYIKKYTASPAFIKQYASSREAVRPKAPVNKEEALKAELAKLKVDIAEAEKDATKATPETRDIFKASINLLKEKQAAMQDPKHPSHDMYMVSITSMNEMTPEEYKAALQTFEKENPATVKSLLKVRLNAFLDLTSDIDFNTQLVQKGDHKIFADPQLEAKSYEWKLCFRSGKETVNAARAFAQEWLKELN</sequence>